<organism evidence="2 3">
    <name type="scientific">Fomitopsis schrenkii</name>
    <name type="common">Brown rot fungus</name>
    <dbReference type="NCBI Taxonomy" id="2126942"/>
    <lineage>
        <taxon>Eukaryota</taxon>
        <taxon>Fungi</taxon>
        <taxon>Dikarya</taxon>
        <taxon>Basidiomycota</taxon>
        <taxon>Agaricomycotina</taxon>
        <taxon>Agaricomycetes</taxon>
        <taxon>Polyporales</taxon>
        <taxon>Fomitopsis</taxon>
    </lineage>
</organism>
<sequence>MSYSMPRWSRIATFKERLDTRLGPGDFNRALYGRPKPDAAQGEIQPEPEGSPDDVICADNGNVGIAIRRAQRGKRPRSPEIESAATMTDVSEMATVESSRPLKRRMRYREEDVRDESQEDSTSHYDDAQYPAEDPHCLNRWLARRCSESGDRLRAL</sequence>
<dbReference type="OrthoDB" id="2804680at2759"/>
<dbReference type="AlphaFoldDB" id="S8EDQ9"/>
<gene>
    <name evidence="2" type="ORF">FOMPIDRAFT_91774</name>
</gene>
<reference evidence="2 3" key="1">
    <citation type="journal article" date="2012" name="Science">
        <title>The Paleozoic origin of enzymatic lignin decomposition reconstructed from 31 fungal genomes.</title>
        <authorList>
            <person name="Floudas D."/>
            <person name="Binder M."/>
            <person name="Riley R."/>
            <person name="Barry K."/>
            <person name="Blanchette R.A."/>
            <person name="Henrissat B."/>
            <person name="Martinez A.T."/>
            <person name="Otillar R."/>
            <person name="Spatafora J.W."/>
            <person name="Yadav J.S."/>
            <person name="Aerts A."/>
            <person name="Benoit I."/>
            <person name="Boyd A."/>
            <person name="Carlson A."/>
            <person name="Copeland A."/>
            <person name="Coutinho P.M."/>
            <person name="de Vries R.P."/>
            <person name="Ferreira P."/>
            <person name="Findley K."/>
            <person name="Foster B."/>
            <person name="Gaskell J."/>
            <person name="Glotzer D."/>
            <person name="Gorecki P."/>
            <person name="Heitman J."/>
            <person name="Hesse C."/>
            <person name="Hori C."/>
            <person name="Igarashi K."/>
            <person name="Jurgens J.A."/>
            <person name="Kallen N."/>
            <person name="Kersten P."/>
            <person name="Kohler A."/>
            <person name="Kuees U."/>
            <person name="Kumar T.K.A."/>
            <person name="Kuo A."/>
            <person name="LaButti K."/>
            <person name="Larrondo L.F."/>
            <person name="Lindquist E."/>
            <person name="Ling A."/>
            <person name="Lombard V."/>
            <person name="Lucas S."/>
            <person name="Lundell T."/>
            <person name="Martin R."/>
            <person name="McLaughlin D.J."/>
            <person name="Morgenstern I."/>
            <person name="Morin E."/>
            <person name="Murat C."/>
            <person name="Nagy L.G."/>
            <person name="Nolan M."/>
            <person name="Ohm R.A."/>
            <person name="Patyshakuliyeva A."/>
            <person name="Rokas A."/>
            <person name="Ruiz-Duenas F.J."/>
            <person name="Sabat G."/>
            <person name="Salamov A."/>
            <person name="Samejima M."/>
            <person name="Schmutz J."/>
            <person name="Slot J.C."/>
            <person name="St John F."/>
            <person name="Stenlid J."/>
            <person name="Sun H."/>
            <person name="Sun S."/>
            <person name="Syed K."/>
            <person name="Tsang A."/>
            <person name="Wiebenga A."/>
            <person name="Young D."/>
            <person name="Pisabarro A."/>
            <person name="Eastwood D.C."/>
            <person name="Martin F."/>
            <person name="Cullen D."/>
            <person name="Grigoriev I.V."/>
            <person name="Hibbett D.S."/>
        </authorList>
    </citation>
    <scope>NUCLEOTIDE SEQUENCE</scope>
    <source>
        <strain evidence="3">FP-58527</strain>
    </source>
</reference>
<keyword evidence="3" id="KW-1185">Reference proteome</keyword>
<dbReference type="EMBL" id="KE504131">
    <property type="protein sequence ID" value="EPT03137.1"/>
    <property type="molecule type" value="Genomic_DNA"/>
</dbReference>
<evidence type="ECO:0000313" key="3">
    <source>
        <dbReference type="Proteomes" id="UP000015241"/>
    </source>
</evidence>
<feature type="region of interest" description="Disordered" evidence="1">
    <location>
        <begin position="22"/>
        <end position="56"/>
    </location>
</feature>
<dbReference type="Proteomes" id="UP000015241">
    <property type="component" value="Unassembled WGS sequence"/>
</dbReference>
<name>S8EDQ9_FOMSC</name>
<feature type="region of interest" description="Disordered" evidence="1">
    <location>
        <begin position="70"/>
        <end position="134"/>
    </location>
</feature>
<protein>
    <submittedName>
        <fullName evidence="2">Uncharacterized protein</fullName>
    </submittedName>
</protein>
<dbReference type="HOGENOM" id="CLU_1686605_0_0_1"/>
<dbReference type="InParanoid" id="S8EDQ9"/>
<evidence type="ECO:0000313" key="2">
    <source>
        <dbReference type="EMBL" id="EPT03137.1"/>
    </source>
</evidence>
<proteinExistence type="predicted"/>
<feature type="compositionally biased region" description="Basic and acidic residues" evidence="1">
    <location>
        <begin position="108"/>
        <end position="134"/>
    </location>
</feature>
<evidence type="ECO:0000256" key="1">
    <source>
        <dbReference type="SAM" id="MobiDB-lite"/>
    </source>
</evidence>
<accession>S8EDQ9</accession>